<dbReference type="GeneTree" id="ENSGT01030000234592"/>
<protein>
    <submittedName>
        <fullName evidence="3">Endonuclease domain-containing 1 protein-like</fullName>
    </submittedName>
</protein>
<dbReference type="RefSeq" id="XP_029610697.1">
    <property type="nucleotide sequence ID" value="XM_029754837.1"/>
</dbReference>
<dbReference type="PANTHER" id="PTHR21472">
    <property type="entry name" value="ENDONUCLEASE DOMAIN-CONTAINING 1 PROTEIN ENDOD1"/>
    <property type="match status" value="1"/>
</dbReference>
<accession>A0A674AQ03</accession>
<proteinExistence type="predicted"/>
<feature type="region of interest" description="Disordered" evidence="1">
    <location>
        <begin position="162"/>
        <end position="183"/>
    </location>
</feature>
<dbReference type="Proteomes" id="UP000472277">
    <property type="component" value="Chromosome 5"/>
</dbReference>
<evidence type="ECO:0000256" key="2">
    <source>
        <dbReference type="SAM" id="SignalP"/>
    </source>
</evidence>
<reference evidence="3" key="1">
    <citation type="submission" date="2025-08" db="UniProtKB">
        <authorList>
            <consortium name="Ensembl"/>
        </authorList>
    </citation>
    <scope>IDENTIFICATION</scope>
</reference>
<feature type="compositionally biased region" description="Polar residues" evidence="1">
    <location>
        <begin position="164"/>
        <end position="177"/>
    </location>
</feature>
<dbReference type="InterPro" id="IPR044929">
    <property type="entry name" value="DNA/RNA_non-sp_Endonuclease_sf"/>
</dbReference>
<reference evidence="3" key="2">
    <citation type="submission" date="2025-09" db="UniProtKB">
        <authorList>
            <consortium name="Ensembl"/>
        </authorList>
    </citation>
    <scope>IDENTIFICATION</scope>
</reference>
<feature type="chain" id="PRO_5025494082" evidence="2">
    <location>
        <begin position="23"/>
        <end position="183"/>
    </location>
</feature>
<dbReference type="SUPFAM" id="SSF54060">
    <property type="entry name" value="His-Me finger endonucleases"/>
    <property type="match status" value="1"/>
</dbReference>
<dbReference type="PANTHER" id="PTHR21472:SF15">
    <property type="entry name" value="ENDONUCLEASE DOMAIN-CONTAINING 1 PROTEIN-RELATED"/>
    <property type="match status" value="1"/>
</dbReference>
<name>A0A674AQ03_SALTR</name>
<dbReference type="KEGG" id="stru:115194915"/>
<keyword evidence="4" id="KW-1185">Reference proteome</keyword>
<dbReference type="GeneID" id="115194915"/>
<dbReference type="Gene3D" id="3.40.570.10">
    <property type="entry name" value="Extracellular Endonuclease, subunit A"/>
    <property type="match status" value="1"/>
</dbReference>
<dbReference type="Ensembl" id="ENSSTUT00000064286.1">
    <property type="protein sequence ID" value="ENSSTUP00000060927.1"/>
    <property type="gene ID" value="ENSSTUG00000026448.1"/>
</dbReference>
<feature type="signal peptide" evidence="2">
    <location>
        <begin position="1"/>
        <end position="22"/>
    </location>
</feature>
<gene>
    <name evidence="3" type="primary">LOC115194915</name>
</gene>
<dbReference type="InterPro" id="IPR044925">
    <property type="entry name" value="His-Me_finger_sf"/>
</dbReference>
<organism evidence="3 4">
    <name type="scientific">Salmo trutta</name>
    <name type="common">Brown trout</name>
    <dbReference type="NCBI Taxonomy" id="8032"/>
    <lineage>
        <taxon>Eukaryota</taxon>
        <taxon>Metazoa</taxon>
        <taxon>Chordata</taxon>
        <taxon>Craniata</taxon>
        <taxon>Vertebrata</taxon>
        <taxon>Euteleostomi</taxon>
        <taxon>Actinopterygii</taxon>
        <taxon>Neopterygii</taxon>
        <taxon>Teleostei</taxon>
        <taxon>Protacanthopterygii</taxon>
        <taxon>Salmoniformes</taxon>
        <taxon>Salmonidae</taxon>
        <taxon>Salmoninae</taxon>
        <taxon>Salmo</taxon>
    </lineage>
</organism>
<evidence type="ECO:0000256" key="1">
    <source>
        <dbReference type="SAM" id="MobiDB-lite"/>
    </source>
</evidence>
<evidence type="ECO:0000313" key="3">
    <source>
        <dbReference type="Ensembl" id="ENSSTUP00000060927.1"/>
    </source>
</evidence>
<evidence type="ECO:0000313" key="4">
    <source>
        <dbReference type="Proteomes" id="UP000472277"/>
    </source>
</evidence>
<dbReference type="InParanoid" id="A0A674AQ03"/>
<sequence>MMGVLNHLSTLLLLSLLPPALSDVVNRFNPLCQKFFLEGTTPNLPGILVNGTVQNQDQDRYKLICQKYNNTYRFATLYDTENKIPVFSAYTFTGTSTDPLSNTNTSCRKSHSWMIEPELELDMKHRKVVNNQAVDTDYKNNKMNMHKGHLFPCSYVPDNDTRRSTFTQTPFPRTSHGTKADGG</sequence>
<dbReference type="InterPro" id="IPR039015">
    <property type="entry name" value="ENDOD1"/>
</dbReference>
<keyword evidence="2" id="KW-0732">Signal</keyword>
<dbReference type="AlphaFoldDB" id="A0A674AQ03"/>